<organism evidence="1 2">
    <name type="scientific">Leptospira santarosai</name>
    <dbReference type="NCBI Taxonomy" id="28183"/>
    <lineage>
        <taxon>Bacteria</taxon>
        <taxon>Pseudomonadati</taxon>
        <taxon>Spirochaetota</taxon>
        <taxon>Spirochaetia</taxon>
        <taxon>Leptospirales</taxon>
        <taxon>Leptospiraceae</taxon>
        <taxon>Leptospira</taxon>
    </lineage>
</organism>
<dbReference type="SUPFAM" id="SSF46785">
    <property type="entry name" value="Winged helix' DNA-binding domain"/>
    <property type="match status" value="1"/>
</dbReference>
<reference evidence="1 2" key="1">
    <citation type="submission" date="2017-01" db="EMBL/GenBank/DDBJ databases">
        <title>Comparative genomic analysis of Brazilian Leptospira santarosai.</title>
        <authorList>
            <person name="Moreno L.Z."/>
            <person name="Miraglia F."/>
            <person name="Kremer F.S."/>
            <person name="Eslabao M.R."/>
            <person name="Lilenbaum W."/>
            <person name="Dellagostin O.A."/>
            <person name="Moreno A.M."/>
        </authorList>
    </citation>
    <scope>NUCLEOTIDE SEQUENCE [LARGE SCALE GENOMIC DNA]</scope>
    <source>
        <strain evidence="1 2">M52/8-19</strain>
    </source>
</reference>
<feature type="non-terminal residue" evidence="1">
    <location>
        <position position="1"/>
    </location>
</feature>
<protein>
    <submittedName>
        <fullName evidence="1">DNA primase</fullName>
    </submittedName>
</protein>
<evidence type="ECO:0000313" key="1">
    <source>
        <dbReference type="EMBL" id="ONF90704.1"/>
    </source>
</evidence>
<sequence length="148" mass="16921">PQTKEVLYSLHEIVEKESEAQNISKSEVRFTRREVRERLGVSDTRLRVHLRRLEELEYLVVRSGRQGQIAEYELLYDGEGKEGEEFALGLSFGRETQMEETNTQTQERSLLQKEEAGDFLEEGGLFAGLSSWKELLGLAKKSEAGEVV</sequence>
<name>A0AB73MP02_9LEPT</name>
<dbReference type="InterPro" id="IPR036390">
    <property type="entry name" value="WH_DNA-bd_sf"/>
</dbReference>
<evidence type="ECO:0000313" key="2">
    <source>
        <dbReference type="Proteomes" id="UP000189337"/>
    </source>
</evidence>
<proteinExistence type="predicted"/>
<dbReference type="Proteomes" id="UP000189337">
    <property type="component" value="Unassembled WGS sequence"/>
</dbReference>
<comment type="caution">
    <text evidence="1">The sequence shown here is derived from an EMBL/GenBank/DDBJ whole genome shotgun (WGS) entry which is preliminary data.</text>
</comment>
<gene>
    <name evidence="1" type="ORF">BWD14_19485</name>
</gene>
<dbReference type="AlphaFoldDB" id="A0AB73MP02"/>
<accession>A0AB73MP02</accession>
<dbReference type="EMBL" id="MTSU01000036">
    <property type="protein sequence ID" value="ONF90704.1"/>
    <property type="molecule type" value="Genomic_DNA"/>
</dbReference>